<accession>A0ABY8UMH0</accession>
<name>A0ABY8UMH0_TETOB</name>
<keyword evidence="2" id="KW-1185">Reference proteome</keyword>
<sequence>MSSLVPDKSFVMRGITFFVSNVNETDWTVTPAYNVSCGDAPGGPSLAPDAVQAGIDKTFIPSAAEGGYGLIDTSVNVGVDSGHDSWLCHIDVSGILGDEVSNGQDNFITGFKFSWC</sequence>
<evidence type="ECO:0000313" key="2">
    <source>
        <dbReference type="Proteomes" id="UP001244341"/>
    </source>
</evidence>
<evidence type="ECO:0000313" key="1">
    <source>
        <dbReference type="EMBL" id="WIA22204.1"/>
    </source>
</evidence>
<gene>
    <name evidence="1" type="ORF">OEZ85_004537</name>
</gene>
<dbReference type="Proteomes" id="UP001244341">
    <property type="component" value="Chromosome 14b"/>
</dbReference>
<organism evidence="1 2">
    <name type="scientific">Tetradesmus obliquus</name>
    <name type="common">Green alga</name>
    <name type="synonym">Acutodesmus obliquus</name>
    <dbReference type="NCBI Taxonomy" id="3088"/>
    <lineage>
        <taxon>Eukaryota</taxon>
        <taxon>Viridiplantae</taxon>
        <taxon>Chlorophyta</taxon>
        <taxon>core chlorophytes</taxon>
        <taxon>Chlorophyceae</taxon>
        <taxon>CS clade</taxon>
        <taxon>Sphaeropleales</taxon>
        <taxon>Scenedesmaceae</taxon>
        <taxon>Tetradesmus</taxon>
    </lineage>
</organism>
<reference evidence="1 2" key="1">
    <citation type="submission" date="2023-05" db="EMBL/GenBank/DDBJ databases">
        <title>A 100% complete, gapless, phased diploid assembly of the Scenedesmus obliquus UTEX 3031 genome.</title>
        <authorList>
            <person name="Biondi T.C."/>
            <person name="Hanschen E.R."/>
            <person name="Kwon T."/>
            <person name="Eng W."/>
            <person name="Kruse C.P.S."/>
            <person name="Koehler S.I."/>
            <person name="Kunde Y."/>
            <person name="Gleasner C.D."/>
            <person name="You Mak K.T."/>
            <person name="Polle J."/>
            <person name="Hovde B.T."/>
            <person name="Starkenburg S.R."/>
        </authorList>
    </citation>
    <scope>NUCLEOTIDE SEQUENCE [LARGE SCALE GENOMIC DNA]</scope>
    <source>
        <strain evidence="1 2">DOE0152z</strain>
    </source>
</reference>
<protein>
    <submittedName>
        <fullName evidence="1">Uncharacterized protein</fullName>
    </submittedName>
</protein>
<dbReference type="EMBL" id="CP126221">
    <property type="protein sequence ID" value="WIA22204.1"/>
    <property type="molecule type" value="Genomic_DNA"/>
</dbReference>
<proteinExistence type="predicted"/>